<dbReference type="PANTHER" id="PTHR45914">
    <property type="entry name" value="TRANSCRIPTION FACTOR HEC3-RELATED"/>
    <property type="match status" value="1"/>
</dbReference>
<evidence type="ECO:0000313" key="8">
    <source>
        <dbReference type="EMBL" id="URE25003.1"/>
    </source>
</evidence>
<dbReference type="GO" id="GO:0005634">
    <property type="term" value="C:nucleus"/>
    <property type="evidence" value="ECO:0007669"/>
    <property type="project" value="UniProtKB-SubCell"/>
</dbReference>
<evidence type="ECO:0000313" key="9">
    <source>
        <dbReference type="Proteomes" id="UP001055439"/>
    </source>
</evidence>
<dbReference type="CDD" id="cd11454">
    <property type="entry name" value="bHLH_AtIND_like"/>
    <property type="match status" value="1"/>
</dbReference>
<gene>
    <name evidence="8" type="ORF">MUK42_07114</name>
</gene>
<dbReference type="SMART" id="SM00353">
    <property type="entry name" value="HLH"/>
    <property type="match status" value="1"/>
</dbReference>
<dbReference type="Pfam" id="PF00010">
    <property type="entry name" value="HLH"/>
    <property type="match status" value="1"/>
</dbReference>
<dbReference type="OrthoDB" id="2017571at2759"/>
<dbReference type="AlphaFoldDB" id="A0A9E7H596"/>
<dbReference type="Proteomes" id="UP001055439">
    <property type="component" value="Chromosome 8"/>
</dbReference>
<dbReference type="SUPFAM" id="SSF47459">
    <property type="entry name" value="HLH, helix-loop-helix DNA-binding domain"/>
    <property type="match status" value="1"/>
</dbReference>
<organism evidence="8 9">
    <name type="scientific">Musa troglodytarum</name>
    <name type="common">fe'i banana</name>
    <dbReference type="NCBI Taxonomy" id="320322"/>
    <lineage>
        <taxon>Eukaryota</taxon>
        <taxon>Viridiplantae</taxon>
        <taxon>Streptophyta</taxon>
        <taxon>Embryophyta</taxon>
        <taxon>Tracheophyta</taxon>
        <taxon>Spermatophyta</taxon>
        <taxon>Magnoliopsida</taxon>
        <taxon>Liliopsida</taxon>
        <taxon>Zingiberales</taxon>
        <taxon>Musaceae</taxon>
        <taxon>Musa</taxon>
    </lineage>
</organism>
<keyword evidence="5" id="KW-0804">Transcription</keyword>
<dbReference type="GO" id="GO:0003700">
    <property type="term" value="F:DNA-binding transcription factor activity"/>
    <property type="evidence" value="ECO:0007669"/>
    <property type="project" value="InterPro"/>
</dbReference>
<evidence type="ECO:0000256" key="6">
    <source>
        <dbReference type="ARBA" id="ARBA00023242"/>
    </source>
</evidence>
<keyword evidence="4 8" id="KW-0238">DNA-binding</keyword>
<dbReference type="InterPro" id="IPR045843">
    <property type="entry name" value="IND-like"/>
</dbReference>
<dbReference type="GO" id="GO:0046983">
    <property type="term" value="F:protein dimerization activity"/>
    <property type="evidence" value="ECO:0007669"/>
    <property type="project" value="InterPro"/>
</dbReference>
<keyword evidence="6" id="KW-0539">Nucleus</keyword>
<dbReference type="PANTHER" id="PTHR45914:SF54">
    <property type="entry name" value="OS08G0471401 PROTEIN"/>
    <property type="match status" value="1"/>
</dbReference>
<evidence type="ECO:0000256" key="1">
    <source>
        <dbReference type="ARBA" id="ARBA00004123"/>
    </source>
</evidence>
<dbReference type="GO" id="GO:0003677">
    <property type="term" value="F:DNA binding"/>
    <property type="evidence" value="ECO:0007669"/>
    <property type="project" value="UniProtKB-KW"/>
</dbReference>
<feature type="domain" description="BHLH" evidence="7">
    <location>
        <begin position="146"/>
        <end position="195"/>
    </location>
</feature>
<evidence type="ECO:0000259" key="7">
    <source>
        <dbReference type="SMART" id="SM00353"/>
    </source>
</evidence>
<evidence type="ECO:0000256" key="3">
    <source>
        <dbReference type="ARBA" id="ARBA00023015"/>
    </source>
</evidence>
<evidence type="ECO:0000256" key="2">
    <source>
        <dbReference type="ARBA" id="ARBA00005510"/>
    </source>
</evidence>
<comment type="subcellular location">
    <subcellularLocation>
        <location evidence="1">Nucleus</location>
    </subcellularLocation>
</comment>
<protein>
    <submittedName>
        <fullName evidence="8">Helix-loop-helix DNA-binding domain</fullName>
    </submittedName>
</protein>
<evidence type="ECO:0000256" key="4">
    <source>
        <dbReference type="ARBA" id="ARBA00023125"/>
    </source>
</evidence>
<dbReference type="InterPro" id="IPR011598">
    <property type="entry name" value="bHLH_dom"/>
</dbReference>
<dbReference type="EMBL" id="CP097510">
    <property type="protein sequence ID" value="URE25003.1"/>
    <property type="molecule type" value="Genomic_DNA"/>
</dbReference>
<dbReference type="FunFam" id="4.10.280.10:FF:000053">
    <property type="entry name" value="BHLH transcription factor"/>
    <property type="match status" value="1"/>
</dbReference>
<evidence type="ECO:0000256" key="5">
    <source>
        <dbReference type="ARBA" id="ARBA00023163"/>
    </source>
</evidence>
<sequence>MEQMDVDFLNASPELQVDLMNMMLQLQQLAELSEALPPNEQLSAASPQAFHSSLIAPASPVFAGPQTSLDATAAYDPIMGPLLNGSLAGDPSRVSGPSSLAHGPASTAAMRETIFRIAAMQPVHIDPDSVKPPKRRNVRISKDPQSVAARLRRERISERMRVLQHMVPGGTKMDTASMLDEAIHYVKFLKTQVRSLEQAAVSQGMGVAAALPPTAGLIPSPGGYSYFQDMYHLQDQTFMNFAQM</sequence>
<keyword evidence="3" id="KW-0805">Transcription regulation</keyword>
<reference evidence="8" key="1">
    <citation type="submission" date="2022-05" db="EMBL/GenBank/DDBJ databases">
        <title>The Musa troglodytarum L. genome provides insights into the mechanism of non-climacteric behaviour and enrichment of carotenoids.</title>
        <authorList>
            <person name="Wang J."/>
        </authorList>
    </citation>
    <scope>NUCLEOTIDE SEQUENCE</scope>
    <source>
        <tissue evidence="8">Leaf</tissue>
    </source>
</reference>
<proteinExistence type="inferred from homology"/>
<keyword evidence="9" id="KW-1185">Reference proteome</keyword>
<dbReference type="Gene3D" id="4.10.280.10">
    <property type="entry name" value="Helix-loop-helix DNA-binding domain"/>
    <property type="match status" value="1"/>
</dbReference>
<name>A0A9E7H596_9LILI</name>
<comment type="similarity">
    <text evidence="2">Belongs to the bHLH protein family.</text>
</comment>
<accession>A0A9E7H596</accession>
<dbReference type="InterPro" id="IPR036638">
    <property type="entry name" value="HLH_DNA-bd_sf"/>
</dbReference>